<keyword evidence="3" id="KW-1185">Reference proteome</keyword>
<evidence type="ECO:0000313" key="2">
    <source>
        <dbReference type="EMBL" id="ACO62964.1"/>
    </source>
</evidence>
<sequence>MSTRARDEHARDAPGDDRPATQPESAVAFSPFLEPRSPPPLKPLKLHAASSPTSGASSGAQTSPPDPPRFARLSQGFAFELHVHSEMTTNAPESTRGCGRPPLAAAPRASPSRSPERNCPRCAELAAESAAKDLSVRALTQKLSRTRALLDAIQDLAEQQATHEQRSDSRMTSLEEKVARYREALRSVDGGDALAESSGNRRHDIAEIDYELSDSSRSSSIERNYTHRRRNSVGRHKVHGGSVFGFFGGCGDDVGQARDEDARC</sequence>
<evidence type="ECO:0000256" key="1">
    <source>
        <dbReference type="SAM" id="MobiDB-lite"/>
    </source>
</evidence>
<feature type="compositionally biased region" description="Low complexity" evidence="1">
    <location>
        <begin position="46"/>
        <end position="63"/>
    </location>
</feature>
<accession>C1E3M6</accession>
<dbReference type="KEGG" id="mis:MICPUN_99980"/>
<dbReference type="RefSeq" id="XP_002501706.1">
    <property type="nucleotide sequence ID" value="XM_002501660.1"/>
</dbReference>
<dbReference type="AlphaFoldDB" id="C1E3M6"/>
<dbReference type="Proteomes" id="UP000002009">
    <property type="component" value="Chromosome 4"/>
</dbReference>
<dbReference type="GeneID" id="8242991"/>
<feature type="region of interest" description="Disordered" evidence="1">
    <location>
        <begin position="83"/>
        <end position="118"/>
    </location>
</feature>
<feature type="region of interest" description="Disordered" evidence="1">
    <location>
        <begin position="1"/>
        <end position="71"/>
    </location>
</feature>
<gene>
    <name evidence="2" type="ORF">MICPUN_99980</name>
</gene>
<name>C1E3M6_MICCC</name>
<feature type="compositionally biased region" description="Basic and acidic residues" evidence="1">
    <location>
        <begin position="1"/>
        <end position="19"/>
    </location>
</feature>
<dbReference type="InParanoid" id="C1E3M6"/>
<organism evidence="2 3">
    <name type="scientific">Micromonas commoda (strain RCC299 / NOUM17 / CCMP2709)</name>
    <name type="common">Picoplanktonic green alga</name>
    <dbReference type="NCBI Taxonomy" id="296587"/>
    <lineage>
        <taxon>Eukaryota</taxon>
        <taxon>Viridiplantae</taxon>
        <taxon>Chlorophyta</taxon>
        <taxon>Mamiellophyceae</taxon>
        <taxon>Mamiellales</taxon>
        <taxon>Mamiellaceae</taxon>
        <taxon>Micromonas</taxon>
    </lineage>
</organism>
<evidence type="ECO:0000313" key="3">
    <source>
        <dbReference type="Proteomes" id="UP000002009"/>
    </source>
</evidence>
<dbReference type="EMBL" id="CP001325">
    <property type="protein sequence ID" value="ACO62964.1"/>
    <property type="molecule type" value="Genomic_DNA"/>
</dbReference>
<feature type="compositionally biased region" description="Low complexity" evidence="1">
    <location>
        <begin position="100"/>
        <end position="113"/>
    </location>
</feature>
<proteinExistence type="predicted"/>
<reference evidence="2 3" key="1">
    <citation type="journal article" date="2009" name="Science">
        <title>Green evolution and dynamic adaptations revealed by genomes of the marine picoeukaryotes Micromonas.</title>
        <authorList>
            <person name="Worden A.Z."/>
            <person name="Lee J.H."/>
            <person name="Mock T."/>
            <person name="Rouze P."/>
            <person name="Simmons M.P."/>
            <person name="Aerts A.L."/>
            <person name="Allen A.E."/>
            <person name="Cuvelier M.L."/>
            <person name="Derelle E."/>
            <person name="Everett M.V."/>
            <person name="Foulon E."/>
            <person name="Grimwood J."/>
            <person name="Gundlach H."/>
            <person name="Henrissat B."/>
            <person name="Napoli C."/>
            <person name="McDonald S.M."/>
            <person name="Parker M.S."/>
            <person name="Rombauts S."/>
            <person name="Salamov A."/>
            <person name="Von Dassow P."/>
            <person name="Badger J.H."/>
            <person name="Coutinho P.M."/>
            <person name="Demir E."/>
            <person name="Dubchak I."/>
            <person name="Gentemann C."/>
            <person name="Eikrem W."/>
            <person name="Gready J.E."/>
            <person name="John U."/>
            <person name="Lanier W."/>
            <person name="Lindquist E.A."/>
            <person name="Lucas S."/>
            <person name="Mayer K.F."/>
            <person name="Moreau H."/>
            <person name="Not F."/>
            <person name="Otillar R."/>
            <person name="Panaud O."/>
            <person name="Pangilinan J."/>
            <person name="Paulsen I."/>
            <person name="Piegu B."/>
            <person name="Poliakov A."/>
            <person name="Robbens S."/>
            <person name="Schmutz J."/>
            <person name="Toulza E."/>
            <person name="Wyss T."/>
            <person name="Zelensky A."/>
            <person name="Zhou K."/>
            <person name="Armbrust E.V."/>
            <person name="Bhattacharya D."/>
            <person name="Goodenough U.W."/>
            <person name="Van de Peer Y."/>
            <person name="Grigoriev I.V."/>
        </authorList>
    </citation>
    <scope>NUCLEOTIDE SEQUENCE [LARGE SCALE GENOMIC DNA]</scope>
    <source>
        <strain evidence="3">RCC299 / NOUM17</strain>
    </source>
</reference>
<protein>
    <submittedName>
        <fullName evidence="2">Uncharacterized protein</fullName>
    </submittedName>
</protein>